<gene>
    <name evidence="6" type="ORF">AMS68_005520</name>
</gene>
<protein>
    <recommendedName>
        <fullName evidence="5">Phosphotyrosine protein phosphatase I domain-containing protein</fullName>
    </recommendedName>
</protein>
<organism evidence="6 7">
    <name type="scientific">Peltaster fructicola</name>
    <dbReference type="NCBI Taxonomy" id="286661"/>
    <lineage>
        <taxon>Eukaryota</taxon>
        <taxon>Fungi</taxon>
        <taxon>Dikarya</taxon>
        <taxon>Ascomycota</taxon>
        <taxon>Pezizomycotina</taxon>
        <taxon>Dothideomycetes</taxon>
        <taxon>Dothideomycetes incertae sedis</taxon>
        <taxon>Peltaster</taxon>
    </lineage>
</organism>
<feature type="domain" description="Phosphotyrosine protein phosphatase I" evidence="5">
    <location>
        <begin position="2"/>
        <end position="130"/>
    </location>
</feature>
<dbReference type="Pfam" id="PF01451">
    <property type="entry name" value="LMWPc"/>
    <property type="match status" value="1"/>
</dbReference>
<keyword evidence="3" id="KW-0904">Protein phosphatase</keyword>
<evidence type="ECO:0000313" key="7">
    <source>
        <dbReference type="Proteomes" id="UP000503462"/>
    </source>
</evidence>
<dbReference type="OrthoDB" id="3388at2759"/>
<dbReference type="EMBL" id="CP051142">
    <property type="protein sequence ID" value="QIX00003.1"/>
    <property type="molecule type" value="Genomic_DNA"/>
</dbReference>
<dbReference type="SUPFAM" id="SSF52788">
    <property type="entry name" value="Phosphotyrosine protein phosphatases I"/>
    <property type="match status" value="1"/>
</dbReference>
<evidence type="ECO:0000256" key="3">
    <source>
        <dbReference type="ARBA" id="ARBA00022912"/>
    </source>
</evidence>
<evidence type="ECO:0000256" key="4">
    <source>
        <dbReference type="PIRSR" id="PIRSR617867-1"/>
    </source>
</evidence>
<dbReference type="SMART" id="SM00226">
    <property type="entry name" value="LMWPc"/>
    <property type="match status" value="1"/>
</dbReference>
<dbReference type="InterPro" id="IPR017867">
    <property type="entry name" value="Tyr_phospatase_low_mol_wt"/>
</dbReference>
<sequence length="141" mass="15727">MALLVRLTDTTGAYHTGASPDCRTMSVLKDNDITSYRHKARKVRVPQDFEEFDYVLAMDDENLHDLRDSAMRAIKKGSLDESVLSKIQLFGTFGGKAKSEEIGDPYYGGRDGFEIAYEQVSRFGEGLLKHIEEEAAGSSKI</sequence>
<dbReference type="GO" id="GO:0004725">
    <property type="term" value="F:protein tyrosine phosphatase activity"/>
    <property type="evidence" value="ECO:0007669"/>
    <property type="project" value="InterPro"/>
</dbReference>
<evidence type="ECO:0000313" key="6">
    <source>
        <dbReference type="EMBL" id="QIX00003.1"/>
    </source>
</evidence>
<accession>A0A6H0XZ18</accession>
<dbReference type="PRINTS" id="PR00719">
    <property type="entry name" value="LMWPTPASE"/>
</dbReference>
<dbReference type="PANTHER" id="PTHR11717">
    <property type="entry name" value="LOW MOLECULAR WEIGHT PROTEIN TYROSINE PHOSPHATASE"/>
    <property type="match status" value="1"/>
</dbReference>
<evidence type="ECO:0000256" key="1">
    <source>
        <dbReference type="ARBA" id="ARBA00011063"/>
    </source>
</evidence>
<dbReference type="AlphaFoldDB" id="A0A6H0XZ18"/>
<evidence type="ECO:0000259" key="5">
    <source>
        <dbReference type="SMART" id="SM00226"/>
    </source>
</evidence>
<keyword evidence="2" id="KW-0378">Hydrolase</keyword>
<dbReference type="InterPro" id="IPR036196">
    <property type="entry name" value="Ptyr_pPase_sf"/>
</dbReference>
<evidence type="ECO:0000256" key="2">
    <source>
        <dbReference type="ARBA" id="ARBA00022801"/>
    </source>
</evidence>
<dbReference type="Proteomes" id="UP000503462">
    <property type="component" value="Chromosome 4"/>
</dbReference>
<comment type="similarity">
    <text evidence="1">Belongs to the low molecular weight phosphotyrosine protein phosphatase family.</text>
</comment>
<keyword evidence="7" id="KW-1185">Reference proteome</keyword>
<proteinExistence type="inferred from homology"/>
<dbReference type="InterPro" id="IPR050438">
    <property type="entry name" value="LMW_PTPase"/>
</dbReference>
<dbReference type="InterPro" id="IPR023485">
    <property type="entry name" value="Ptyr_pPase"/>
</dbReference>
<name>A0A6H0XZ18_9PEZI</name>
<dbReference type="Gene3D" id="3.40.50.2300">
    <property type="match status" value="1"/>
</dbReference>
<dbReference type="PANTHER" id="PTHR11717:SF7">
    <property type="entry name" value="LOW MOLECULAR WEIGHT PHOSPHOTYROSINE PROTEIN PHOSPHATASE"/>
    <property type="match status" value="1"/>
</dbReference>
<reference evidence="6 7" key="1">
    <citation type="journal article" date="2016" name="Sci. Rep.">
        <title>Peltaster fructicola genome reveals evolution from an invasive phytopathogen to an ectophytic parasite.</title>
        <authorList>
            <person name="Xu C."/>
            <person name="Chen H."/>
            <person name="Gleason M.L."/>
            <person name="Xu J.R."/>
            <person name="Liu H."/>
            <person name="Zhang R."/>
            <person name="Sun G."/>
        </authorList>
    </citation>
    <scope>NUCLEOTIDE SEQUENCE [LARGE SCALE GENOMIC DNA]</scope>
    <source>
        <strain evidence="6 7">LNHT1506</strain>
    </source>
</reference>
<feature type="active site" description="Proton donor" evidence="4">
    <location>
        <position position="104"/>
    </location>
</feature>